<reference evidence="2" key="1">
    <citation type="submission" date="2023-03" db="UniProtKB">
        <authorList>
            <consortium name="EnsemblPlants"/>
        </authorList>
    </citation>
    <scope>IDENTIFICATION</scope>
</reference>
<organism evidence="2">
    <name type="scientific">Cucumis melo</name>
    <name type="common">Muskmelon</name>
    <dbReference type="NCBI Taxonomy" id="3656"/>
    <lineage>
        <taxon>Eukaryota</taxon>
        <taxon>Viridiplantae</taxon>
        <taxon>Streptophyta</taxon>
        <taxon>Embryophyta</taxon>
        <taxon>Tracheophyta</taxon>
        <taxon>Spermatophyta</taxon>
        <taxon>Magnoliopsida</taxon>
        <taxon>eudicotyledons</taxon>
        <taxon>Gunneridae</taxon>
        <taxon>Pentapetalae</taxon>
        <taxon>rosids</taxon>
        <taxon>fabids</taxon>
        <taxon>Cucurbitales</taxon>
        <taxon>Cucurbitaceae</taxon>
        <taxon>Benincaseae</taxon>
        <taxon>Cucumis</taxon>
    </lineage>
</organism>
<name>A0A1S3C1Y0_CUCME</name>
<keyword evidence="1" id="KW-1133">Transmembrane helix</keyword>
<evidence type="ECO:0000256" key="1">
    <source>
        <dbReference type="SAM" id="Phobius"/>
    </source>
</evidence>
<feature type="transmembrane region" description="Helical" evidence="1">
    <location>
        <begin position="20"/>
        <end position="44"/>
    </location>
</feature>
<gene>
    <name evidence="2" type="primary">103496107</name>
</gene>
<proteinExistence type="predicted"/>
<sequence length="94" mass="10440">MDPAQRSFVQKQWSKDEINIISATVAFGMASTSQMFGLSFTILFQSTIRSVAVQAEMIRVKHMISQGATEQSPLVSGYNCTNLGSSRRILKDQH</sequence>
<dbReference type="EnsemblPlants" id="MELO3C019445.2.1">
    <property type="protein sequence ID" value="MELO3C019445.2.1"/>
    <property type="gene ID" value="MELO3C019445.2"/>
</dbReference>
<protein>
    <submittedName>
        <fullName evidence="2">Uncharacterized protein</fullName>
    </submittedName>
</protein>
<dbReference type="AlphaFoldDB" id="A0A1S3C1Y0"/>
<dbReference type="Gramene" id="MELO3C019445.2.1">
    <property type="protein sequence ID" value="MELO3C019445.2.1"/>
    <property type="gene ID" value="MELO3C019445.2"/>
</dbReference>
<evidence type="ECO:0000313" key="2">
    <source>
        <dbReference type="EnsemblPlants" id="MELO3C019445.2.1"/>
    </source>
</evidence>
<keyword evidence="1" id="KW-0812">Transmembrane</keyword>
<accession>A0A1S3C1Y0</accession>
<keyword evidence="1" id="KW-0472">Membrane</keyword>